<reference evidence="2 3" key="1">
    <citation type="submission" date="2018-05" db="EMBL/GenBank/DDBJ databases">
        <title>Streptomyces venezuelae.</title>
        <authorList>
            <person name="Kim W."/>
            <person name="Lee N."/>
            <person name="Cho B.-K."/>
        </authorList>
    </citation>
    <scope>NUCLEOTIDE SEQUENCE [LARGE SCALE GENOMIC DNA]</scope>
    <source>
        <strain evidence="2 3">ATCC 15068</strain>
    </source>
</reference>
<sequence>MIGALLLSAFLCFTPLGEAGHHHSVDSGAVTTTALSLDAERTEDRPPQPRHHNHGVDCSSPGLASHTHLATPTAPDVIALATSFGDIPTAPPIQVRNPPGNRAPIARSGRSTQIRVCRWRI</sequence>
<dbReference type="AlphaFoldDB" id="A0A5P2AMD2"/>
<evidence type="ECO:0000313" key="2">
    <source>
        <dbReference type="EMBL" id="QES18748.1"/>
    </source>
</evidence>
<feature type="compositionally biased region" description="Basic and acidic residues" evidence="1">
    <location>
        <begin position="38"/>
        <end position="47"/>
    </location>
</feature>
<accession>A0A5P2AMD2</accession>
<dbReference type="EMBL" id="CP029194">
    <property type="protein sequence ID" value="QES18748.1"/>
    <property type="molecule type" value="Genomic_DNA"/>
</dbReference>
<evidence type="ECO:0000313" key="3">
    <source>
        <dbReference type="Proteomes" id="UP000324106"/>
    </source>
</evidence>
<dbReference type="RefSeq" id="WP_150264566.1">
    <property type="nucleotide sequence ID" value="NZ_CP029194.1"/>
</dbReference>
<name>A0A5P2AMD2_STRVZ</name>
<evidence type="ECO:0000256" key="1">
    <source>
        <dbReference type="SAM" id="MobiDB-lite"/>
    </source>
</evidence>
<organism evidence="2 3">
    <name type="scientific">Streptomyces venezuelae</name>
    <dbReference type="NCBI Taxonomy" id="54571"/>
    <lineage>
        <taxon>Bacteria</taxon>
        <taxon>Bacillati</taxon>
        <taxon>Actinomycetota</taxon>
        <taxon>Actinomycetes</taxon>
        <taxon>Kitasatosporales</taxon>
        <taxon>Streptomycetaceae</taxon>
        <taxon>Streptomyces</taxon>
    </lineage>
</organism>
<feature type="region of interest" description="Disordered" evidence="1">
    <location>
        <begin position="90"/>
        <end position="109"/>
    </location>
</feature>
<gene>
    <name evidence="2" type="ORF">DEJ46_06325</name>
</gene>
<proteinExistence type="predicted"/>
<dbReference type="OrthoDB" id="4239086at2"/>
<dbReference type="Proteomes" id="UP000324106">
    <property type="component" value="Chromosome"/>
</dbReference>
<feature type="region of interest" description="Disordered" evidence="1">
    <location>
        <begin position="38"/>
        <end position="70"/>
    </location>
</feature>
<protein>
    <submittedName>
        <fullName evidence="2">Uncharacterized protein</fullName>
    </submittedName>
</protein>